<dbReference type="Pfam" id="PF13424">
    <property type="entry name" value="TPR_12"/>
    <property type="match status" value="1"/>
</dbReference>
<gene>
    <name evidence="2" type="ORF">LARV_03124</name>
</gene>
<dbReference type="Gene3D" id="1.25.40.10">
    <property type="entry name" value="Tetratricopeptide repeat domain"/>
    <property type="match status" value="2"/>
</dbReference>
<dbReference type="Proteomes" id="UP000055060">
    <property type="component" value="Unassembled WGS sequence"/>
</dbReference>
<dbReference type="InterPro" id="IPR036388">
    <property type="entry name" value="WH-like_DNA-bd_sf"/>
</dbReference>
<dbReference type="PANTHER" id="PTHR35807">
    <property type="entry name" value="TRANSCRIPTIONAL REGULATOR REDD-RELATED"/>
    <property type="match status" value="1"/>
</dbReference>
<dbReference type="Pfam" id="PF03704">
    <property type="entry name" value="BTAD"/>
    <property type="match status" value="1"/>
</dbReference>
<dbReference type="SUPFAM" id="SSF48452">
    <property type="entry name" value="TPR-like"/>
    <property type="match status" value="3"/>
</dbReference>
<dbReference type="AlphaFoldDB" id="A0A0S7BBW9"/>
<evidence type="ECO:0000259" key="1">
    <source>
        <dbReference type="SMART" id="SM01043"/>
    </source>
</evidence>
<dbReference type="SMART" id="SM00028">
    <property type="entry name" value="TPR"/>
    <property type="match status" value="8"/>
</dbReference>
<evidence type="ECO:0000313" key="3">
    <source>
        <dbReference type="Proteomes" id="UP000055060"/>
    </source>
</evidence>
<dbReference type="SMART" id="SM01043">
    <property type="entry name" value="BTAD"/>
    <property type="match status" value="1"/>
</dbReference>
<dbReference type="InterPro" id="IPR005158">
    <property type="entry name" value="BTAD"/>
</dbReference>
<proteinExistence type="predicted"/>
<dbReference type="STRING" id="360412.LARV_03124"/>
<dbReference type="Gene3D" id="3.40.50.300">
    <property type="entry name" value="P-loop containing nucleotide triphosphate hydrolases"/>
    <property type="match status" value="1"/>
</dbReference>
<protein>
    <submittedName>
        <fullName evidence="2">ATP-dependent transcriptional regulator</fullName>
    </submittedName>
</protein>
<reference evidence="2" key="1">
    <citation type="submission" date="2015-07" db="EMBL/GenBank/DDBJ databases">
        <title>Draft Genome Sequences of Anaerolinea thermolimosa IMO-1, Bellilinea caldifistulae GOMI-1, Leptolinea tardivitalis YMTK-2, Levilinea saccharolytica KIBI-1,Longilinea arvoryzae KOME-1, Previously Described as Members of the Anaerolineaceae (Chloroflexi).</title>
        <authorList>
            <person name="Sekiguchi Y."/>
            <person name="Ohashi A."/>
            <person name="Matsuura N."/>
            <person name="Tourlousse M.D."/>
        </authorList>
    </citation>
    <scope>NUCLEOTIDE SEQUENCE [LARGE SCALE GENOMIC DNA]</scope>
    <source>
        <strain evidence="2">KOME-1</strain>
    </source>
</reference>
<dbReference type="InterPro" id="IPR019734">
    <property type="entry name" value="TPR_rpt"/>
</dbReference>
<dbReference type="Pfam" id="PF25873">
    <property type="entry name" value="WHD_MalT"/>
    <property type="match status" value="1"/>
</dbReference>
<dbReference type="Gene3D" id="1.10.10.10">
    <property type="entry name" value="Winged helix-like DNA-binding domain superfamily/Winged helix DNA-binding domain"/>
    <property type="match status" value="1"/>
</dbReference>
<organism evidence="2">
    <name type="scientific">Longilinea arvoryzae</name>
    <dbReference type="NCBI Taxonomy" id="360412"/>
    <lineage>
        <taxon>Bacteria</taxon>
        <taxon>Bacillati</taxon>
        <taxon>Chloroflexota</taxon>
        <taxon>Anaerolineae</taxon>
        <taxon>Anaerolineales</taxon>
        <taxon>Anaerolineaceae</taxon>
        <taxon>Longilinea</taxon>
    </lineage>
</organism>
<dbReference type="RefSeq" id="WP_075074526.1">
    <property type="nucleotide sequence ID" value="NZ_DF967972.1"/>
</dbReference>
<evidence type="ECO:0000313" key="2">
    <source>
        <dbReference type="EMBL" id="GAP15340.1"/>
    </source>
</evidence>
<dbReference type="InterPro" id="IPR059106">
    <property type="entry name" value="WHD_MalT"/>
</dbReference>
<dbReference type="SUPFAM" id="SSF52540">
    <property type="entry name" value="P-loop containing nucleoside triphosphate hydrolases"/>
    <property type="match status" value="1"/>
</dbReference>
<keyword evidence="3" id="KW-1185">Reference proteome</keyword>
<dbReference type="InterPro" id="IPR027417">
    <property type="entry name" value="P-loop_NTPase"/>
</dbReference>
<dbReference type="InterPro" id="IPR051677">
    <property type="entry name" value="AfsR-DnrI-RedD_regulator"/>
</dbReference>
<dbReference type="EMBL" id="DF967972">
    <property type="protein sequence ID" value="GAP15340.1"/>
    <property type="molecule type" value="Genomic_DNA"/>
</dbReference>
<sequence>MERLPPVIRTKIILPSRRAEILTRHRLVNALSDMMDRRLIIIAAPAGYGKTSLLIDFSHQVEWPVCWFALDPLDQDLFRFAAHLISSLQVRFPNFGVSAMQALQNLAQEAPNLDVLVASIVNDAYEHIDEHFILVLDDFHLVDSSKPVNQFINRFLQDMDENCHVITASRTLLTLPDLPLMVARSQVGGLSFEELAFLPAEIQGFFLQNQHLTLPDGQAEELARQSEGWITGLLLSAQMAGQGMADRLRTARVSGIGLYEYLAQQVLEQQPEDVQLFLLRTSLLGEFDAELCEEVIGKTLGLTQVPWARLMDYTLRSNLFILPVDQETQWLRYHHLFRDFLQARIQRDRPNEALVIQSRMADLALEHSEWERAYRLLQNTGNQNALVDLIEKAGSGMVASGQLTLLNDWLEALPVSIIQQHPVLLSLQGTVAIMKKNPRDGLVLLSRALESLKTSNWKSEYIRTLVRRSNAQRMLGQNQASLVDAQEALSLTEGIPELLNLQAEALRAIGDNYFAGGMATESLQSLEKSRGIYEDLDDSRNIAVLSMEIGMVQMALGKYAAAETSYTRALEHWQSAGNAVWQSNLLNNLGVLQHLRGNYESALTTLERAIDYAHLASIPRAEAYELVSIGDIYHDLDAFEEAAEAYARARTLNIEVNEQNLAVYLDLADAHLAYHLNDSQRSEMLLDQCRLKMTQDESGFQKGHWDLGKGLCLLNSSKCKEAIPYLCSALDIFSQEGLQVESLRAHLFLAAAAYQCNDLDLTIPHLQHVALHFKNSEARTPLISAAREIGPLLKRINTETRLHSLVGDLWKAVNQFDQHVPTQRRLVRRFASAVPLSPPRMIIRSLGQIQVIVNNRALTSSDWVWQTSRDLFFFLLSQPASVTKETVGAIFWPDCTPLELKQRFKNSIYRLRHAAGKDAVSFENEYYQFNRTIDYEYDAESFDKEITLARQTLDAEEQISRYQAAVQLYQGPFLPEINETWVLPERTRLQQMYYDALLKLSTHYLAQHRYEQALEFNKRLIDEDHSEESYRLSMRIFAAMGNRSGIARQYEECCSVLDEEFGSEPSLQTRQLYESLIR</sequence>
<feature type="domain" description="Bacterial transcriptional activator" evidence="1">
    <location>
        <begin position="937"/>
        <end position="1077"/>
    </location>
</feature>
<accession>A0A0S7BBW9</accession>
<name>A0A0S7BBW9_9CHLR</name>
<dbReference type="InterPro" id="IPR011990">
    <property type="entry name" value="TPR-like_helical_dom_sf"/>
</dbReference>
<dbReference type="OrthoDB" id="134937at2"/>